<evidence type="ECO:0000313" key="4">
    <source>
        <dbReference type="Proteomes" id="UP000326759"/>
    </source>
</evidence>
<evidence type="ECO:0000256" key="1">
    <source>
        <dbReference type="SAM" id="SignalP"/>
    </source>
</evidence>
<feature type="signal peptide" evidence="1">
    <location>
        <begin position="1"/>
        <end position="20"/>
    </location>
</feature>
<sequence>FYIGCLMLFNTLLSDLIVNAEVSAAAGRPGATYFTKLFISLPRINLTISTDNITVNCFRGNKFNEVSEIWHDTDYTEPTHKRRIRRRKKFNRQLERVYGKKKRKRSRRSESFHKFRHNHCLFCDYPDDGDYLEQNIREYRNTYSPVIDAYLEKNSESEVLPQEQPLNHKQIKIRPSIGYMNKSSDAYKDYIEELHRNGYVNHFLYRHSTNNGNSFIIRSSISIVPPKHPSKADEPNISNECNKEFSWEHFAQRRYDDIVLNTRGRRKRKRLDIIVSDVKLHVVITNTRNRHGQAFLGFYMQEQKILSRNTTGVIGQFVFKSVKIIGNNSNLLNEPHLQENKEVPLRIIHHQHLPPTNITALVSKRRSLLHRERVLCLHVKRHGKGLLSKRPKDYLLPSLFS</sequence>
<gene>
    <name evidence="3" type="ORF">Anas_07222</name>
</gene>
<dbReference type="AlphaFoldDB" id="A0A5N5TC29"/>
<dbReference type="Proteomes" id="UP000326759">
    <property type="component" value="Unassembled WGS sequence"/>
</dbReference>
<dbReference type="EMBL" id="SEYY01003712">
    <property type="protein sequence ID" value="KAB7504131.1"/>
    <property type="molecule type" value="Genomic_DNA"/>
</dbReference>
<dbReference type="InterPro" id="IPR010600">
    <property type="entry name" value="ITI_HC_C"/>
</dbReference>
<protein>
    <recommendedName>
        <fullName evidence="2">Inter-alpha-trypsin inhibitor heavy chain C-terminal domain-containing protein</fullName>
    </recommendedName>
</protein>
<feature type="chain" id="PRO_5024397598" description="Inter-alpha-trypsin inhibitor heavy chain C-terminal domain-containing protein" evidence="1">
    <location>
        <begin position="21"/>
        <end position="401"/>
    </location>
</feature>
<keyword evidence="1" id="KW-0732">Signal</keyword>
<comment type="caution">
    <text evidence="3">The sequence shown here is derived from an EMBL/GenBank/DDBJ whole genome shotgun (WGS) entry which is preliminary data.</text>
</comment>
<reference evidence="3 4" key="1">
    <citation type="journal article" date="2019" name="PLoS Biol.">
        <title>Sex chromosomes control vertical transmission of feminizing Wolbachia symbionts in an isopod.</title>
        <authorList>
            <person name="Becking T."/>
            <person name="Chebbi M.A."/>
            <person name="Giraud I."/>
            <person name="Moumen B."/>
            <person name="Laverre T."/>
            <person name="Caubet Y."/>
            <person name="Peccoud J."/>
            <person name="Gilbert C."/>
            <person name="Cordaux R."/>
        </authorList>
    </citation>
    <scope>NUCLEOTIDE SEQUENCE [LARGE SCALE GENOMIC DNA]</scope>
    <source>
        <strain evidence="3">ANa2</strain>
        <tissue evidence="3">Whole body excluding digestive tract and cuticle</tissue>
    </source>
</reference>
<evidence type="ECO:0000259" key="2">
    <source>
        <dbReference type="Pfam" id="PF06668"/>
    </source>
</evidence>
<dbReference type="OrthoDB" id="299997at2759"/>
<dbReference type="GO" id="GO:0004867">
    <property type="term" value="F:serine-type endopeptidase inhibitor activity"/>
    <property type="evidence" value="ECO:0007669"/>
    <property type="project" value="InterPro"/>
</dbReference>
<feature type="non-terminal residue" evidence="3">
    <location>
        <position position="1"/>
    </location>
</feature>
<organism evidence="3 4">
    <name type="scientific">Armadillidium nasatum</name>
    <dbReference type="NCBI Taxonomy" id="96803"/>
    <lineage>
        <taxon>Eukaryota</taxon>
        <taxon>Metazoa</taxon>
        <taxon>Ecdysozoa</taxon>
        <taxon>Arthropoda</taxon>
        <taxon>Crustacea</taxon>
        <taxon>Multicrustacea</taxon>
        <taxon>Malacostraca</taxon>
        <taxon>Eumalacostraca</taxon>
        <taxon>Peracarida</taxon>
        <taxon>Isopoda</taxon>
        <taxon>Oniscidea</taxon>
        <taxon>Crinocheta</taxon>
        <taxon>Armadillidiidae</taxon>
        <taxon>Armadillidium</taxon>
    </lineage>
</organism>
<feature type="domain" description="Inter-alpha-trypsin inhibitor heavy chain C-terminal" evidence="2">
    <location>
        <begin position="244"/>
        <end position="336"/>
    </location>
</feature>
<accession>A0A5N5TC29</accession>
<dbReference type="GO" id="GO:0030212">
    <property type="term" value="P:hyaluronan metabolic process"/>
    <property type="evidence" value="ECO:0007669"/>
    <property type="project" value="InterPro"/>
</dbReference>
<proteinExistence type="predicted"/>
<keyword evidence="4" id="KW-1185">Reference proteome</keyword>
<name>A0A5N5TC29_9CRUS</name>
<dbReference type="Pfam" id="PF06668">
    <property type="entry name" value="ITI_HC_C"/>
    <property type="match status" value="1"/>
</dbReference>
<evidence type="ECO:0000313" key="3">
    <source>
        <dbReference type="EMBL" id="KAB7504131.1"/>
    </source>
</evidence>